<dbReference type="PANTHER" id="PTHR21557">
    <property type="entry name" value="CORDON-BLEU"/>
    <property type="match status" value="1"/>
</dbReference>
<dbReference type="GO" id="GO:0003785">
    <property type="term" value="F:actin monomer binding"/>
    <property type="evidence" value="ECO:0007669"/>
    <property type="project" value="InterPro"/>
</dbReference>
<feature type="region of interest" description="Disordered" evidence="1">
    <location>
        <begin position="1"/>
        <end position="40"/>
    </location>
</feature>
<reference evidence="2" key="1">
    <citation type="submission" date="2019-04" db="EMBL/GenBank/DDBJ databases">
        <authorList>
            <person name="Alioto T."/>
            <person name="Alioto T."/>
        </authorList>
    </citation>
    <scope>NUCLEOTIDE SEQUENCE [LARGE SCALE GENOMIC DNA]</scope>
</reference>
<protein>
    <submittedName>
        <fullName evidence="2">Uncharacterized protein</fullName>
    </submittedName>
</protein>
<keyword evidence="3" id="KW-1185">Reference proteome</keyword>
<dbReference type="PANTHER" id="PTHR21557:SF2">
    <property type="entry name" value="CORDON-BLEU PROTEIN-LIKE 1"/>
    <property type="match status" value="1"/>
</dbReference>
<feature type="compositionally biased region" description="Polar residues" evidence="1">
    <location>
        <begin position="30"/>
        <end position="40"/>
    </location>
</feature>
<sequence>SNTISKPYVSNILPSDAPKKRRAPLPPMPASQSAPQDLTNIQERLASCVVKSTSVEETDK</sequence>
<dbReference type="AlphaFoldDB" id="A0A5E4D5U6"/>
<comment type="caution">
    <text evidence="2">The sequence shown here is derived from an EMBL/GenBank/DDBJ whole genome shotgun (WGS) entry which is preliminary data.</text>
</comment>
<evidence type="ECO:0000313" key="3">
    <source>
        <dbReference type="Proteomes" id="UP000335636"/>
    </source>
</evidence>
<dbReference type="EMBL" id="CABDUW010003679">
    <property type="protein sequence ID" value="VTJ89617.1"/>
    <property type="molecule type" value="Genomic_DNA"/>
</dbReference>
<evidence type="ECO:0000256" key="1">
    <source>
        <dbReference type="SAM" id="MobiDB-lite"/>
    </source>
</evidence>
<name>A0A5E4D5U6_MARMO</name>
<organism evidence="2 3">
    <name type="scientific">Marmota monax</name>
    <name type="common">Woodchuck</name>
    <dbReference type="NCBI Taxonomy" id="9995"/>
    <lineage>
        <taxon>Eukaryota</taxon>
        <taxon>Metazoa</taxon>
        <taxon>Chordata</taxon>
        <taxon>Craniata</taxon>
        <taxon>Vertebrata</taxon>
        <taxon>Euteleostomi</taxon>
        <taxon>Mammalia</taxon>
        <taxon>Eutheria</taxon>
        <taxon>Euarchontoglires</taxon>
        <taxon>Glires</taxon>
        <taxon>Rodentia</taxon>
        <taxon>Sciuromorpha</taxon>
        <taxon>Sciuridae</taxon>
        <taxon>Xerinae</taxon>
        <taxon>Marmotini</taxon>
        <taxon>Marmota</taxon>
    </lineage>
</organism>
<accession>A0A5E4D5U6</accession>
<proteinExistence type="predicted"/>
<gene>
    <name evidence="2" type="ORF">MONAX_5E028030</name>
</gene>
<evidence type="ECO:0000313" key="2">
    <source>
        <dbReference type="EMBL" id="VTJ89617.1"/>
    </source>
</evidence>
<feature type="non-terminal residue" evidence="2">
    <location>
        <position position="60"/>
    </location>
</feature>
<feature type="non-terminal residue" evidence="2">
    <location>
        <position position="1"/>
    </location>
</feature>
<dbReference type="InterPro" id="IPR039895">
    <property type="entry name" value="COBL-like"/>
</dbReference>
<dbReference type="Proteomes" id="UP000335636">
    <property type="component" value="Unassembled WGS sequence"/>
</dbReference>